<feature type="compositionally biased region" description="Basic and acidic residues" evidence="2">
    <location>
        <begin position="167"/>
        <end position="176"/>
    </location>
</feature>
<dbReference type="SUPFAM" id="SSF54928">
    <property type="entry name" value="RNA-binding domain, RBD"/>
    <property type="match status" value="1"/>
</dbReference>
<keyword evidence="1" id="KW-0694">RNA-binding</keyword>
<evidence type="ECO:0000313" key="5">
    <source>
        <dbReference type="EMBL" id="JAT38031.1"/>
    </source>
</evidence>
<dbReference type="InterPro" id="IPR012677">
    <property type="entry name" value="Nucleotide-bd_a/b_plait_sf"/>
</dbReference>
<evidence type="ECO:0000256" key="2">
    <source>
        <dbReference type="SAM" id="MobiDB-lite"/>
    </source>
</evidence>
<evidence type="ECO:0000256" key="3">
    <source>
        <dbReference type="SAM" id="SignalP"/>
    </source>
</evidence>
<organism evidence="5">
    <name type="scientific">Graphocephala atropunctata</name>
    <dbReference type="NCBI Taxonomy" id="36148"/>
    <lineage>
        <taxon>Eukaryota</taxon>
        <taxon>Metazoa</taxon>
        <taxon>Ecdysozoa</taxon>
        <taxon>Arthropoda</taxon>
        <taxon>Hexapoda</taxon>
        <taxon>Insecta</taxon>
        <taxon>Pterygota</taxon>
        <taxon>Neoptera</taxon>
        <taxon>Paraneoptera</taxon>
        <taxon>Hemiptera</taxon>
        <taxon>Auchenorrhyncha</taxon>
        <taxon>Membracoidea</taxon>
        <taxon>Cicadellidae</taxon>
        <taxon>Cicadellinae</taxon>
        <taxon>Cicadellini</taxon>
        <taxon>Graphocephala</taxon>
    </lineage>
</organism>
<keyword evidence="3" id="KW-0732">Signal</keyword>
<reference evidence="5" key="1">
    <citation type="submission" date="2015-11" db="EMBL/GenBank/DDBJ databases">
        <title>De novo transcriptome assembly of four potential Pierce s Disease insect vectors from Arizona vineyards.</title>
        <authorList>
            <person name="Tassone E.E."/>
        </authorList>
    </citation>
    <scope>NUCLEOTIDE SEQUENCE</scope>
</reference>
<dbReference type="Pfam" id="PF00076">
    <property type="entry name" value="RRM_1"/>
    <property type="match status" value="1"/>
</dbReference>
<evidence type="ECO:0000256" key="1">
    <source>
        <dbReference type="ARBA" id="ARBA00022884"/>
    </source>
</evidence>
<name>A0A1B6MQ61_9HEMI</name>
<feature type="domain" description="RRM" evidence="4">
    <location>
        <begin position="97"/>
        <end position="143"/>
    </location>
</feature>
<proteinExistence type="predicted"/>
<feature type="signal peptide" evidence="3">
    <location>
        <begin position="1"/>
        <end position="24"/>
    </location>
</feature>
<protein>
    <recommendedName>
        <fullName evidence="4">RRM domain-containing protein</fullName>
    </recommendedName>
</protein>
<feature type="compositionally biased region" description="Polar residues" evidence="2">
    <location>
        <begin position="157"/>
        <end position="166"/>
    </location>
</feature>
<evidence type="ECO:0000259" key="4">
    <source>
        <dbReference type="Pfam" id="PF00076"/>
    </source>
</evidence>
<dbReference type="EMBL" id="GEBQ01001946">
    <property type="protein sequence ID" value="JAT38031.1"/>
    <property type="molecule type" value="Transcribed_RNA"/>
</dbReference>
<dbReference type="CDD" id="cd00590">
    <property type="entry name" value="RRM_SF"/>
    <property type="match status" value="1"/>
</dbReference>
<feature type="region of interest" description="Disordered" evidence="2">
    <location>
        <begin position="137"/>
        <end position="219"/>
    </location>
</feature>
<accession>A0A1B6MQ61</accession>
<dbReference type="Gene3D" id="3.30.70.330">
    <property type="match status" value="1"/>
</dbReference>
<dbReference type="InterPro" id="IPR035979">
    <property type="entry name" value="RBD_domain_sf"/>
</dbReference>
<gene>
    <name evidence="5" type="ORF">g.16202</name>
</gene>
<feature type="non-terminal residue" evidence="5">
    <location>
        <position position="1"/>
    </location>
</feature>
<feature type="chain" id="PRO_5008588547" description="RRM domain-containing protein" evidence="3">
    <location>
        <begin position="25"/>
        <end position="320"/>
    </location>
</feature>
<feature type="compositionally biased region" description="Basic and acidic residues" evidence="2">
    <location>
        <begin position="186"/>
        <end position="197"/>
    </location>
</feature>
<dbReference type="AlphaFoldDB" id="A0A1B6MQ61"/>
<dbReference type="GO" id="GO:0003723">
    <property type="term" value="F:RNA binding"/>
    <property type="evidence" value="ECO:0007669"/>
    <property type="project" value="UniProtKB-KW"/>
</dbReference>
<sequence length="320" mass="36302">LHQWSSLLRLRLLVVNWLVRFCLHHISPCLSAKFKLVITWSWAPKSALCHSVYCIKLKNPRLYIFIVLATDRLQIKMVFEAVQDKEGFYGVCVFEAENAADDEIEQVFGKYGGVMKINRSNNLVFVRYGTKEEANRCLQEMPNSGPYRVRPARSKASVDQSPSNNRDSMENSRDSNWKNNNSGGGGERRRWNEKENNSSRGGGDGYDSNARRPPPELVPVIVPSETKKPVKDVLIGNLPVTMTQGDVYKLCTRAKIYPLHIEMRTIHRPPVPVISYAQVFVPTETEAKDLTEALNKLVVNEHQLVVGFKDNFAEKGKKLA</sequence>
<dbReference type="InterPro" id="IPR000504">
    <property type="entry name" value="RRM_dom"/>
</dbReference>